<feature type="domain" description="Calcineurin-like phosphoesterase" evidence="1">
    <location>
        <begin position="1"/>
        <end position="150"/>
    </location>
</feature>
<dbReference type="SUPFAM" id="SSF56300">
    <property type="entry name" value="Metallo-dependent phosphatases"/>
    <property type="match status" value="1"/>
</dbReference>
<evidence type="ECO:0000313" key="2">
    <source>
        <dbReference type="EMBL" id="SVD86169.1"/>
    </source>
</evidence>
<reference evidence="2" key="1">
    <citation type="submission" date="2018-05" db="EMBL/GenBank/DDBJ databases">
        <authorList>
            <person name="Lanie J.A."/>
            <person name="Ng W.-L."/>
            <person name="Kazmierczak K.M."/>
            <person name="Andrzejewski T.M."/>
            <person name="Davidsen T.M."/>
            <person name="Wayne K.J."/>
            <person name="Tettelin H."/>
            <person name="Glass J.I."/>
            <person name="Rusch D."/>
            <person name="Podicherti R."/>
            <person name="Tsui H.-C.T."/>
            <person name="Winkler M.E."/>
        </authorList>
    </citation>
    <scope>NUCLEOTIDE SEQUENCE</scope>
</reference>
<dbReference type="EMBL" id="UINC01178162">
    <property type="protein sequence ID" value="SVD86169.1"/>
    <property type="molecule type" value="Genomic_DNA"/>
</dbReference>
<name>A0A382YT90_9ZZZZ</name>
<sequence>VDLILHAGGIQAARVLDWLEGIAPVKAVGRLQGRQFESSTPFTMETSDNRVAEQQVFQIEGHTIGVVNSLDLHHLNDDVLPGNIKARGFPEGAVSSMVESVFGTKVDIVVFGRTLEAMVEEHDGILFINPGSPTLPKNRMKLGQVAILNLTPGTREATIIELTSLD</sequence>
<dbReference type="AlphaFoldDB" id="A0A382YT90"/>
<accession>A0A382YT90</accession>
<organism evidence="2">
    <name type="scientific">marine metagenome</name>
    <dbReference type="NCBI Taxonomy" id="408172"/>
    <lineage>
        <taxon>unclassified sequences</taxon>
        <taxon>metagenomes</taxon>
        <taxon>ecological metagenomes</taxon>
    </lineage>
</organism>
<gene>
    <name evidence="2" type="ORF">METZ01_LOCUS439023</name>
</gene>
<evidence type="ECO:0000259" key="1">
    <source>
        <dbReference type="Pfam" id="PF12850"/>
    </source>
</evidence>
<dbReference type="Pfam" id="PF12850">
    <property type="entry name" value="Metallophos_2"/>
    <property type="match status" value="1"/>
</dbReference>
<dbReference type="InterPro" id="IPR024654">
    <property type="entry name" value="Calcineurin-like_PHP_lpxH"/>
</dbReference>
<dbReference type="InterPro" id="IPR029052">
    <property type="entry name" value="Metallo-depent_PP-like"/>
</dbReference>
<dbReference type="Gene3D" id="3.60.21.10">
    <property type="match status" value="1"/>
</dbReference>
<proteinExistence type="predicted"/>
<feature type="non-terminal residue" evidence="2">
    <location>
        <position position="1"/>
    </location>
</feature>
<protein>
    <recommendedName>
        <fullName evidence="1">Calcineurin-like phosphoesterase domain-containing protein</fullName>
    </recommendedName>
</protein>